<dbReference type="Gene3D" id="3.40.50.300">
    <property type="entry name" value="P-loop containing nucleotide triphosphate hydrolases"/>
    <property type="match status" value="2"/>
</dbReference>
<dbReference type="EMBL" id="JAFBDZ010000001">
    <property type="protein sequence ID" value="MBM7583883.1"/>
    <property type="molecule type" value="Genomic_DNA"/>
</dbReference>
<dbReference type="RefSeq" id="WP_205168104.1">
    <property type="nucleotide sequence ID" value="NZ_JAFBDZ010000001.1"/>
</dbReference>
<evidence type="ECO:0000259" key="7">
    <source>
        <dbReference type="Pfam" id="PF13086"/>
    </source>
</evidence>
<keyword evidence="10" id="KW-1185">Reference proteome</keyword>
<dbReference type="Pfam" id="PF13087">
    <property type="entry name" value="AAA_12"/>
    <property type="match status" value="1"/>
</dbReference>
<dbReference type="SUPFAM" id="SSF52540">
    <property type="entry name" value="P-loop containing nucleoside triphosphate hydrolases"/>
    <property type="match status" value="1"/>
</dbReference>
<keyword evidence="5" id="KW-0067">ATP-binding</keyword>
<evidence type="ECO:0000256" key="5">
    <source>
        <dbReference type="ARBA" id="ARBA00022840"/>
    </source>
</evidence>
<accession>A0ABS2N7T1</accession>
<dbReference type="Proteomes" id="UP001646157">
    <property type="component" value="Unassembled WGS sequence"/>
</dbReference>
<keyword evidence="2" id="KW-0547">Nucleotide-binding</keyword>
<evidence type="ECO:0000256" key="1">
    <source>
        <dbReference type="ARBA" id="ARBA00007913"/>
    </source>
</evidence>
<evidence type="ECO:0000259" key="8">
    <source>
        <dbReference type="Pfam" id="PF13087"/>
    </source>
</evidence>
<dbReference type="CDD" id="cd18808">
    <property type="entry name" value="SF1_C_Upf1"/>
    <property type="match status" value="1"/>
</dbReference>
<reference evidence="9 10" key="1">
    <citation type="submission" date="2021-01" db="EMBL/GenBank/DDBJ databases">
        <title>Genomic Encyclopedia of Type Strains, Phase IV (KMG-IV): sequencing the most valuable type-strain genomes for metagenomic binning, comparative biology and taxonomic classification.</title>
        <authorList>
            <person name="Goeker M."/>
        </authorList>
    </citation>
    <scope>NUCLEOTIDE SEQUENCE [LARGE SCALE GENOMIC DNA]</scope>
    <source>
        <strain evidence="9 10">DSM 24834</strain>
    </source>
</reference>
<dbReference type="InterPro" id="IPR041677">
    <property type="entry name" value="DNA2/NAM7_AAA_11"/>
</dbReference>
<comment type="caution">
    <text evidence="9">The sequence shown here is derived from an EMBL/GenBank/DDBJ whole genome shotgun (WGS) entry which is preliminary data.</text>
</comment>
<dbReference type="InterPro" id="IPR047187">
    <property type="entry name" value="SF1_C_Upf1"/>
</dbReference>
<feature type="domain" description="DNA2/NAM7 helicase helicase" evidence="7">
    <location>
        <begin position="151"/>
        <end position="368"/>
    </location>
</feature>
<organism evidence="9 10">
    <name type="scientific">Rossellomorea pakistanensis</name>
    <dbReference type="NCBI Taxonomy" id="992288"/>
    <lineage>
        <taxon>Bacteria</taxon>
        <taxon>Bacillati</taxon>
        <taxon>Bacillota</taxon>
        <taxon>Bacilli</taxon>
        <taxon>Bacillales</taxon>
        <taxon>Bacillaceae</taxon>
        <taxon>Rossellomorea</taxon>
    </lineage>
</organism>
<sequence>MVQSTLKDWKKALSLEIGEMKRKQNSGVPVVSGFCLSKRGNGSTYWLRLYYPVSFPEGVSIFLEINNQRIEGKILSSEGIDLIVELQSNIGSSIGKCLIFNEPWELLEQLLNRLEEIEKSYRKRKTIKKLLNPTREMNHPKHKVKNTLHEAYLRSKYNEVTYIWGPPGTGKTYTLARTAAYHYGEGKKVLILSHSNAAVDILLLEMNLFLKEKKKWKSGEIVRYGASTKDEIREEPDLLLQFIIEKENPKYLEKREKLEKNRRILKKRIHKNVDQTDSIRLTKVELKLQKVREKLKRKEAEYIQDAKVIATTLSKAAIDPLIYENQFDIVIIDEASMAYVPQIGFASTLAKNAMICGDFMQLPPIATSRHPLVQYWLKEDIFHRSGVTQNIKQGILHPQLMVLPLQRRMHPDISRFTNQYIYHNQVGDHPNVLSWREPISYSAPFEGNAAVLFSTGSANWLCYKEKGSRFNILSSLISLQLILINHSKGNTSIGYATPYRAQSQWMNDLLQVFLKGNETSAHVYCSTVHKFQGSEKDIILFDTVDSFPQERPGALYVNQTSERLINVAMTRAKGKFICVSDPKYLSRYLSYQKPITKLLQYLKKEAVYVEATNKLDLFKTSYSRRLRWYENSDIAKLKKDLLASKNKIILSLESIEDLPSSIWNVLRKREGEVEIIIIGTQGTGLPLKKYTQQKERYRIPFIGLDDKVIWCGDGLNRNSNSTFPFLARVFSKKIFQQFINLLQNAE</sequence>
<comment type="similarity">
    <text evidence="1">Belongs to the DNA2/NAM7 helicase family.</text>
</comment>
<feature type="domain" description="DNA2/NAM7 helicase-like C-terminal" evidence="8">
    <location>
        <begin position="399"/>
        <end position="581"/>
    </location>
</feature>
<proteinExistence type="inferred from homology"/>
<feature type="coiled-coil region" evidence="6">
    <location>
        <begin position="248"/>
        <end position="301"/>
    </location>
</feature>
<evidence type="ECO:0000256" key="6">
    <source>
        <dbReference type="SAM" id="Coils"/>
    </source>
</evidence>
<keyword evidence="4 9" id="KW-0347">Helicase</keyword>
<evidence type="ECO:0000256" key="3">
    <source>
        <dbReference type="ARBA" id="ARBA00022801"/>
    </source>
</evidence>
<gene>
    <name evidence="9" type="ORF">JOC86_000420</name>
</gene>
<dbReference type="InterPro" id="IPR050534">
    <property type="entry name" value="Coronavir_polyprotein_1ab"/>
</dbReference>
<evidence type="ECO:0000313" key="10">
    <source>
        <dbReference type="Proteomes" id="UP001646157"/>
    </source>
</evidence>
<keyword evidence="3" id="KW-0378">Hydrolase</keyword>
<name>A0ABS2N7T1_9BACI</name>
<dbReference type="InterPro" id="IPR041679">
    <property type="entry name" value="DNA2/NAM7-like_C"/>
</dbReference>
<evidence type="ECO:0000256" key="2">
    <source>
        <dbReference type="ARBA" id="ARBA00022741"/>
    </source>
</evidence>
<evidence type="ECO:0000313" key="9">
    <source>
        <dbReference type="EMBL" id="MBM7583883.1"/>
    </source>
</evidence>
<dbReference type="InterPro" id="IPR027417">
    <property type="entry name" value="P-loop_NTPase"/>
</dbReference>
<dbReference type="GO" id="GO:0004386">
    <property type="term" value="F:helicase activity"/>
    <property type="evidence" value="ECO:0007669"/>
    <property type="project" value="UniProtKB-KW"/>
</dbReference>
<protein>
    <submittedName>
        <fullName evidence="9">Superfamily I DNA and/or RNA helicase</fullName>
    </submittedName>
</protein>
<dbReference type="Pfam" id="PF13086">
    <property type="entry name" value="AAA_11"/>
    <property type="match status" value="1"/>
</dbReference>
<dbReference type="PANTHER" id="PTHR43788:SF8">
    <property type="entry name" value="DNA-BINDING PROTEIN SMUBP-2"/>
    <property type="match status" value="1"/>
</dbReference>
<keyword evidence="6" id="KW-0175">Coiled coil</keyword>
<evidence type="ECO:0000256" key="4">
    <source>
        <dbReference type="ARBA" id="ARBA00022806"/>
    </source>
</evidence>
<dbReference type="PANTHER" id="PTHR43788">
    <property type="entry name" value="DNA2/NAM7 HELICASE FAMILY MEMBER"/>
    <property type="match status" value="1"/>
</dbReference>